<reference evidence="3" key="2">
    <citation type="submission" date="2021-01" db="EMBL/GenBank/DDBJ databases">
        <authorList>
            <person name="Kang M."/>
        </authorList>
    </citation>
    <scope>NUCLEOTIDE SEQUENCE</scope>
    <source>
        <strain evidence="3">KACC 17527</strain>
    </source>
</reference>
<feature type="transmembrane region" description="Helical" evidence="2">
    <location>
        <begin position="33"/>
        <end position="52"/>
    </location>
</feature>
<reference evidence="3" key="1">
    <citation type="journal article" date="2012" name="J. Microbiol. Biotechnol.">
        <title>Ramlibacter ginsenosidimutans sp. nov., with ginsenoside-converting activity.</title>
        <authorList>
            <person name="Wang L."/>
            <person name="An D.S."/>
            <person name="Kim S.G."/>
            <person name="Jin F.X."/>
            <person name="Kim S.C."/>
            <person name="Lee S.T."/>
            <person name="Im W.T."/>
        </authorList>
    </citation>
    <scope>NUCLEOTIDE SEQUENCE</scope>
    <source>
        <strain evidence="3">KACC 17527</strain>
    </source>
</reference>
<keyword evidence="2" id="KW-1133">Transmembrane helix</keyword>
<keyword evidence="4" id="KW-1185">Reference proteome</keyword>
<organism evidence="3 4">
    <name type="scientific">Ramlibacter ginsenosidimutans</name>
    <dbReference type="NCBI Taxonomy" id="502333"/>
    <lineage>
        <taxon>Bacteria</taxon>
        <taxon>Pseudomonadati</taxon>
        <taxon>Pseudomonadota</taxon>
        <taxon>Betaproteobacteria</taxon>
        <taxon>Burkholderiales</taxon>
        <taxon>Comamonadaceae</taxon>
        <taxon>Ramlibacter</taxon>
    </lineage>
</organism>
<feature type="region of interest" description="Disordered" evidence="1">
    <location>
        <begin position="1"/>
        <end position="26"/>
    </location>
</feature>
<dbReference type="Proteomes" id="UP000630528">
    <property type="component" value="Unassembled WGS sequence"/>
</dbReference>
<evidence type="ECO:0000256" key="2">
    <source>
        <dbReference type="SAM" id="Phobius"/>
    </source>
</evidence>
<keyword evidence="2" id="KW-0472">Membrane</keyword>
<dbReference type="EMBL" id="JAEPWM010000004">
    <property type="protein sequence ID" value="MBK6006695.1"/>
    <property type="molecule type" value="Genomic_DNA"/>
</dbReference>
<evidence type="ECO:0000313" key="3">
    <source>
        <dbReference type="EMBL" id="MBK6006695.1"/>
    </source>
</evidence>
<dbReference type="RefSeq" id="WP_201170678.1">
    <property type="nucleotide sequence ID" value="NZ_JAEPWM010000004.1"/>
</dbReference>
<name>A0A934WMJ6_9BURK</name>
<proteinExistence type="predicted"/>
<comment type="caution">
    <text evidence="3">The sequence shown here is derived from an EMBL/GenBank/DDBJ whole genome shotgun (WGS) entry which is preliminary data.</text>
</comment>
<gene>
    <name evidence="3" type="ORF">JJB11_11385</name>
</gene>
<accession>A0A934WMJ6</accession>
<sequence length="55" mass="5529">MMVPASVHASGTQVMGGPPSGAITEAPHRGSRLAMVLAAVGVMVVMVLRRIGASD</sequence>
<evidence type="ECO:0000313" key="4">
    <source>
        <dbReference type="Proteomes" id="UP000630528"/>
    </source>
</evidence>
<evidence type="ECO:0000256" key="1">
    <source>
        <dbReference type="SAM" id="MobiDB-lite"/>
    </source>
</evidence>
<protein>
    <submittedName>
        <fullName evidence="3">Uncharacterized protein</fullName>
    </submittedName>
</protein>
<keyword evidence="2" id="KW-0812">Transmembrane</keyword>
<dbReference type="AlphaFoldDB" id="A0A934WMJ6"/>